<keyword evidence="5" id="KW-0804">Transcription</keyword>
<dbReference type="InterPro" id="IPR050109">
    <property type="entry name" value="HTH-type_TetR-like_transc_reg"/>
</dbReference>
<dbReference type="GO" id="GO:0008839">
    <property type="term" value="F:4-hydroxy-tetrahydrodipicolinate reductase"/>
    <property type="evidence" value="ECO:0007669"/>
    <property type="project" value="InterPro"/>
</dbReference>
<feature type="domain" description="HTH tetR-type" evidence="7">
    <location>
        <begin position="7"/>
        <end position="67"/>
    </location>
</feature>
<evidence type="ECO:0000256" key="2">
    <source>
        <dbReference type="ARBA" id="ARBA00023002"/>
    </source>
</evidence>
<evidence type="ECO:0000256" key="1">
    <source>
        <dbReference type="ARBA" id="ARBA00022857"/>
    </source>
</evidence>
<dbReference type="GO" id="GO:0000976">
    <property type="term" value="F:transcription cis-regulatory region binding"/>
    <property type="evidence" value="ECO:0007669"/>
    <property type="project" value="TreeGrafter"/>
</dbReference>
<evidence type="ECO:0000256" key="4">
    <source>
        <dbReference type="ARBA" id="ARBA00023125"/>
    </source>
</evidence>
<dbReference type="EMBL" id="RBKV01000001">
    <property type="protein sequence ID" value="RKR97473.1"/>
    <property type="molecule type" value="Genomic_DNA"/>
</dbReference>
<dbReference type="Pfam" id="PF01113">
    <property type="entry name" value="DapB_N"/>
    <property type="match status" value="1"/>
</dbReference>
<dbReference type="InterPro" id="IPR001647">
    <property type="entry name" value="HTH_TetR"/>
</dbReference>
<protein>
    <submittedName>
        <fullName evidence="8">TetR family transcriptional regulator</fullName>
    </submittedName>
</protein>
<dbReference type="SUPFAM" id="SSF46689">
    <property type="entry name" value="Homeodomain-like"/>
    <property type="match status" value="1"/>
</dbReference>
<evidence type="ECO:0000256" key="3">
    <source>
        <dbReference type="ARBA" id="ARBA00023015"/>
    </source>
</evidence>
<dbReference type="CDD" id="cd24146">
    <property type="entry name" value="nat-AmDH_N_like"/>
    <property type="match status" value="1"/>
</dbReference>
<dbReference type="GO" id="GO:0003700">
    <property type="term" value="F:DNA-binding transcription factor activity"/>
    <property type="evidence" value="ECO:0007669"/>
    <property type="project" value="TreeGrafter"/>
</dbReference>
<dbReference type="SUPFAM" id="SSF51735">
    <property type="entry name" value="NAD(P)-binding Rossmann-fold domains"/>
    <property type="match status" value="1"/>
</dbReference>
<dbReference type="InterPro" id="IPR045760">
    <property type="entry name" value="DAP_DH_C"/>
</dbReference>
<comment type="caution">
    <text evidence="8">The sequence shown here is derived from an EMBL/GenBank/DDBJ whole genome shotgun (WGS) entry which is preliminary data.</text>
</comment>
<keyword evidence="1" id="KW-0521">NADP</keyword>
<dbReference type="GO" id="GO:0009089">
    <property type="term" value="P:lysine biosynthetic process via diaminopimelate"/>
    <property type="evidence" value="ECO:0007669"/>
    <property type="project" value="InterPro"/>
</dbReference>
<gene>
    <name evidence="8" type="ORF">DFJ75_4351</name>
</gene>
<reference evidence="8 9" key="1">
    <citation type="submission" date="2018-10" db="EMBL/GenBank/DDBJ databases">
        <title>Sequencing the genomes of 1000 actinobacteria strains.</title>
        <authorList>
            <person name="Klenk H.-P."/>
        </authorList>
    </citation>
    <scope>NUCLEOTIDE SEQUENCE [LARGE SCALE GENOMIC DNA]</scope>
    <source>
        <strain evidence="8 9">DSM 44343</strain>
    </source>
</reference>
<sequence>MARVPAEQRRLDFIEAAVRVIAEQGIAGATTRKIAEAADAPLATLHYCFHTKEQLFFAVFEHMSSDILAGQSEAFGGRGDLAVTAARIVRTTMEWSTHHPNYSRVQFDLLLWGLRRGSEDDKWAERVYEVFTNPYVDILRDSVGPNDDPGLVEPLARVVLSVIDGLTLQWVSNPDNGRLQGDVELACAMISTYVSASRGAAQSVAAQVRATASWSSLAECPWLTGEGPAAMIVLIIWSSHLINLESCPFPWSNPMRPVRVVIYGAGTMGLLATRLLTEKGVQIVGAIARSAAKRGVDLGTLSGLDPLGVKIDTNAERVLTSVRPDVVMLATQSFIPEIYDQMAMCIEAGANVLTISEETFFPWNTSPTLTAQLDRLAKARGVTVTGGGHQDSFWIHQVAALMGASHRIDSVKGYATWNADEYGADVITTKHVGETLEAFENGTADADAPPTYGRNVLGALAQASSLTPVSWEATVRPVVVDHDRPSQSLGSMLAAGTVIGYSDVDTMRTAEGPVFTFEMAGYVYGPDESDKNVWDIYGEPDLHLENGVVPSYTTTCTQWVNRVPDVINAAPGVVTIDQMPPLSYRALPLQRYVHDGMLT</sequence>
<keyword evidence="2" id="KW-0560">Oxidoreductase</keyword>
<dbReference type="Pfam" id="PF00440">
    <property type="entry name" value="TetR_N"/>
    <property type="match status" value="1"/>
</dbReference>
<evidence type="ECO:0000313" key="9">
    <source>
        <dbReference type="Proteomes" id="UP000274762"/>
    </source>
</evidence>
<evidence type="ECO:0000256" key="5">
    <source>
        <dbReference type="ARBA" id="ARBA00023163"/>
    </source>
</evidence>
<dbReference type="PROSITE" id="PS50977">
    <property type="entry name" value="HTH_TETR_2"/>
    <property type="match status" value="1"/>
</dbReference>
<proteinExistence type="predicted"/>
<organism evidence="8 9">
    <name type="scientific">Williamsia marianensis</name>
    <dbReference type="NCBI Taxonomy" id="85044"/>
    <lineage>
        <taxon>Bacteria</taxon>
        <taxon>Bacillati</taxon>
        <taxon>Actinomycetota</taxon>
        <taxon>Actinomycetes</taxon>
        <taxon>Mycobacteriales</taxon>
        <taxon>Nocardiaceae</taxon>
        <taxon>Williamsia</taxon>
    </lineage>
</organism>
<evidence type="ECO:0000313" key="8">
    <source>
        <dbReference type="EMBL" id="RKR97473.1"/>
    </source>
</evidence>
<dbReference type="InterPro" id="IPR000846">
    <property type="entry name" value="DapB_N"/>
</dbReference>
<evidence type="ECO:0000256" key="6">
    <source>
        <dbReference type="PROSITE-ProRule" id="PRU00335"/>
    </source>
</evidence>
<feature type="DNA-binding region" description="H-T-H motif" evidence="6">
    <location>
        <begin position="30"/>
        <end position="49"/>
    </location>
</feature>
<evidence type="ECO:0000259" key="7">
    <source>
        <dbReference type="PROSITE" id="PS50977"/>
    </source>
</evidence>
<keyword evidence="4 6" id="KW-0238">DNA-binding</keyword>
<dbReference type="Pfam" id="PF19328">
    <property type="entry name" value="DAP_DH_C"/>
    <property type="match status" value="1"/>
</dbReference>
<dbReference type="InterPro" id="IPR036291">
    <property type="entry name" value="NAD(P)-bd_dom_sf"/>
</dbReference>
<dbReference type="AlphaFoldDB" id="A0A495K818"/>
<name>A0A495K818_WILMA</name>
<dbReference type="InterPro" id="IPR009057">
    <property type="entry name" value="Homeodomain-like_sf"/>
</dbReference>
<dbReference type="PANTHER" id="PTHR30055:SF234">
    <property type="entry name" value="HTH-TYPE TRANSCRIPTIONAL REGULATOR BETI"/>
    <property type="match status" value="1"/>
</dbReference>
<dbReference type="Gene3D" id="1.10.357.10">
    <property type="entry name" value="Tetracycline Repressor, domain 2"/>
    <property type="match status" value="1"/>
</dbReference>
<dbReference type="PANTHER" id="PTHR30055">
    <property type="entry name" value="HTH-TYPE TRANSCRIPTIONAL REGULATOR RUTR"/>
    <property type="match status" value="1"/>
</dbReference>
<keyword evidence="3" id="KW-0805">Transcription regulation</keyword>
<dbReference type="Proteomes" id="UP000274762">
    <property type="component" value="Unassembled WGS sequence"/>
</dbReference>
<accession>A0A495K818</accession>
<dbReference type="Gene3D" id="3.40.50.720">
    <property type="entry name" value="NAD(P)-binding Rossmann-like Domain"/>
    <property type="match status" value="1"/>
</dbReference>